<organism evidence="2 3">
    <name type="scientific">Candidatus Pullilachnospira stercoravium</name>
    <dbReference type="NCBI Taxonomy" id="2840913"/>
    <lineage>
        <taxon>Bacteria</taxon>
        <taxon>Bacillati</taxon>
        <taxon>Bacillota</taxon>
        <taxon>Clostridia</taxon>
        <taxon>Lachnospirales</taxon>
        <taxon>Lachnospiraceae</taxon>
        <taxon>Lachnospiraceae incertae sedis</taxon>
        <taxon>Candidatus Pullilachnospira</taxon>
    </lineage>
</organism>
<feature type="transmembrane region" description="Helical" evidence="1">
    <location>
        <begin position="12"/>
        <end position="33"/>
    </location>
</feature>
<feature type="transmembrane region" description="Helical" evidence="1">
    <location>
        <begin position="74"/>
        <end position="94"/>
    </location>
</feature>
<dbReference type="AlphaFoldDB" id="A0A9D1NTL9"/>
<dbReference type="Pfam" id="PF06177">
    <property type="entry name" value="QueT"/>
    <property type="match status" value="1"/>
</dbReference>
<dbReference type="PANTHER" id="PTHR40044:SF1">
    <property type="entry name" value="INTEGRAL MEMBRANE PROTEIN"/>
    <property type="match status" value="1"/>
</dbReference>
<evidence type="ECO:0000313" key="3">
    <source>
        <dbReference type="Proteomes" id="UP000886723"/>
    </source>
</evidence>
<dbReference type="PANTHER" id="PTHR40044">
    <property type="entry name" value="INTEGRAL MEMBRANE PROTEIN-RELATED"/>
    <property type="match status" value="1"/>
</dbReference>
<reference evidence="2" key="1">
    <citation type="submission" date="2020-10" db="EMBL/GenBank/DDBJ databases">
        <authorList>
            <person name="Gilroy R."/>
        </authorList>
    </citation>
    <scope>NUCLEOTIDE SEQUENCE</scope>
    <source>
        <strain evidence="2">ChiBcec2-4451</strain>
    </source>
</reference>
<evidence type="ECO:0000313" key="2">
    <source>
        <dbReference type="EMBL" id="HIV12093.1"/>
    </source>
</evidence>
<sequence length="170" mass="18397">MKNKGVYRNVFFMAQAAAIAAIYVVLTLVFAPFSFGEVQVRIAEALTILPIFTPAAVPGLFVGCLIGNVLGGALLPDIVFGSLATLIGAVFTWQLRDRKKVIACIPPVISNVVIVPLVLRFAYGVNLPIPFLMITVGIGEVISCMVLGLLLASLLEKYRYQIFRTTPSIR</sequence>
<feature type="transmembrane region" description="Helical" evidence="1">
    <location>
        <begin position="129"/>
        <end position="155"/>
    </location>
</feature>
<name>A0A9D1NTL9_9FIRM</name>
<reference evidence="2" key="2">
    <citation type="journal article" date="2021" name="PeerJ">
        <title>Extensive microbial diversity within the chicken gut microbiome revealed by metagenomics and culture.</title>
        <authorList>
            <person name="Gilroy R."/>
            <person name="Ravi A."/>
            <person name="Getino M."/>
            <person name="Pursley I."/>
            <person name="Horton D.L."/>
            <person name="Alikhan N.F."/>
            <person name="Baker D."/>
            <person name="Gharbi K."/>
            <person name="Hall N."/>
            <person name="Watson M."/>
            <person name="Adriaenssens E.M."/>
            <person name="Foster-Nyarko E."/>
            <person name="Jarju S."/>
            <person name="Secka A."/>
            <person name="Antonio M."/>
            <person name="Oren A."/>
            <person name="Chaudhuri R.R."/>
            <person name="La Ragione R."/>
            <person name="Hildebrand F."/>
            <person name="Pallen M.J."/>
        </authorList>
    </citation>
    <scope>NUCLEOTIDE SEQUENCE</scope>
    <source>
        <strain evidence="2">ChiBcec2-4451</strain>
    </source>
</reference>
<comment type="caution">
    <text evidence="2">The sequence shown here is derived from an EMBL/GenBank/DDBJ whole genome shotgun (WGS) entry which is preliminary data.</text>
</comment>
<dbReference type="Proteomes" id="UP000886723">
    <property type="component" value="Unassembled WGS sequence"/>
</dbReference>
<keyword evidence="1" id="KW-1133">Transmembrane helix</keyword>
<gene>
    <name evidence="2" type="ORF">IAA63_03000</name>
</gene>
<protein>
    <submittedName>
        <fullName evidence="2">QueT transporter family protein</fullName>
    </submittedName>
</protein>
<proteinExistence type="predicted"/>
<dbReference type="PIRSF" id="PIRSF031501">
    <property type="entry name" value="QueT"/>
    <property type="match status" value="1"/>
</dbReference>
<accession>A0A9D1NTL9</accession>
<keyword evidence="1" id="KW-0472">Membrane</keyword>
<dbReference type="EMBL" id="DVON01000058">
    <property type="protein sequence ID" value="HIV12093.1"/>
    <property type="molecule type" value="Genomic_DNA"/>
</dbReference>
<keyword evidence="1" id="KW-0812">Transmembrane</keyword>
<feature type="transmembrane region" description="Helical" evidence="1">
    <location>
        <begin position="101"/>
        <end position="123"/>
    </location>
</feature>
<dbReference type="InterPro" id="IPR010387">
    <property type="entry name" value="QueT"/>
</dbReference>
<evidence type="ECO:0000256" key="1">
    <source>
        <dbReference type="SAM" id="Phobius"/>
    </source>
</evidence>
<feature type="transmembrane region" description="Helical" evidence="1">
    <location>
        <begin position="45"/>
        <end position="68"/>
    </location>
</feature>